<dbReference type="EMBL" id="QGTD01000001">
    <property type="protein sequence ID" value="PWU70425.1"/>
    <property type="molecule type" value="Genomic_DNA"/>
</dbReference>
<evidence type="ECO:0000256" key="1">
    <source>
        <dbReference type="ARBA" id="ARBA00009437"/>
    </source>
</evidence>
<evidence type="ECO:0000313" key="6">
    <source>
        <dbReference type="EMBL" id="PWU70425.1"/>
    </source>
</evidence>
<dbReference type="SUPFAM" id="SSF53850">
    <property type="entry name" value="Periplasmic binding protein-like II"/>
    <property type="match status" value="1"/>
</dbReference>
<dbReference type="Gene3D" id="3.40.190.290">
    <property type="match status" value="1"/>
</dbReference>
<comment type="similarity">
    <text evidence="1">Belongs to the LysR transcriptional regulatory family.</text>
</comment>
<proteinExistence type="inferred from homology"/>
<dbReference type="Gene3D" id="1.10.10.10">
    <property type="entry name" value="Winged helix-like DNA-binding domain superfamily/Winged helix DNA-binding domain"/>
    <property type="match status" value="1"/>
</dbReference>
<dbReference type="InterPro" id="IPR036390">
    <property type="entry name" value="WH_DNA-bd_sf"/>
</dbReference>
<dbReference type="PRINTS" id="PR00039">
    <property type="entry name" value="HTHLYSR"/>
</dbReference>
<dbReference type="InterPro" id="IPR005119">
    <property type="entry name" value="LysR_subst-bd"/>
</dbReference>
<dbReference type="SUPFAM" id="SSF46785">
    <property type="entry name" value="Winged helix' DNA-binding domain"/>
    <property type="match status" value="1"/>
</dbReference>
<name>A0A317L427_9BACI</name>
<dbReference type="GO" id="GO:0003677">
    <property type="term" value="F:DNA binding"/>
    <property type="evidence" value="ECO:0007669"/>
    <property type="project" value="UniProtKB-KW"/>
</dbReference>
<evidence type="ECO:0000256" key="4">
    <source>
        <dbReference type="ARBA" id="ARBA00023163"/>
    </source>
</evidence>
<keyword evidence="2" id="KW-0805">Transcription regulation</keyword>
<dbReference type="FunFam" id="1.10.10.10:FF:000001">
    <property type="entry name" value="LysR family transcriptional regulator"/>
    <property type="match status" value="1"/>
</dbReference>
<dbReference type="GO" id="GO:0003700">
    <property type="term" value="F:DNA-binding transcription factor activity"/>
    <property type="evidence" value="ECO:0007669"/>
    <property type="project" value="InterPro"/>
</dbReference>
<comment type="caution">
    <text evidence="6">The sequence shown here is derived from an EMBL/GenBank/DDBJ whole genome shotgun (WGS) entry which is preliminary data.</text>
</comment>
<dbReference type="Proteomes" id="UP000245624">
    <property type="component" value="Unassembled WGS sequence"/>
</dbReference>
<dbReference type="InterPro" id="IPR050950">
    <property type="entry name" value="HTH-type_LysR_regulators"/>
</dbReference>
<dbReference type="GO" id="GO:0005829">
    <property type="term" value="C:cytosol"/>
    <property type="evidence" value="ECO:0007669"/>
    <property type="project" value="TreeGrafter"/>
</dbReference>
<keyword evidence="3" id="KW-0238">DNA-binding</keyword>
<dbReference type="PROSITE" id="PS50931">
    <property type="entry name" value="HTH_LYSR"/>
    <property type="match status" value="1"/>
</dbReference>
<dbReference type="Pfam" id="PF03466">
    <property type="entry name" value="LysR_substrate"/>
    <property type="match status" value="1"/>
</dbReference>
<dbReference type="AlphaFoldDB" id="A0A317L427"/>
<reference evidence="6 7" key="1">
    <citation type="submission" date="2018-05" db="EMBL/GenBank/DDBJ databases">
        <title>Genomic analysis of Gracilibacillus dipsosauri DD1 reveals novel features of a salt-tolerant amylase.</title>
        <authorList>
            <person name="Deutch C.E."/>
            <person name="Yang S."/>
        </authorList>
    </citation>
    <scope>NUCLEOTIDE SEQUENCE [LARGE SCALE GENOMIC DNA]</scope>
    <source>
        <strain evidence="6 7">DD1</strain>
    </source>
</reference>
<dbReference type="InterPro" id="IPR036388">
    <property type="entry name" value="WH-like_DNA-bd_sf"/>
</dbReference>
<dbReference type="RefSeq" id="WP_109982953.1">
    <property type="nucleotide sequence ID" value="NZ_QGTD01000001.1"/>
</dbReference>
<evidence type="ECO:0000256" key="2">
    <source>
        <dbReference type="ARBA" id="ARBA00023015"/>
    </source>
</evidence>
<evidence type="ECO:0000256" key="3">
    <source>
        <dbReference type="ARBA" id="ARBA00023125"/>
    </source>
</evidence>
<evidence type="ECO:0000259" key="5">
    <source>
        <dbReference type="PROSITE" id="PS50931"/>
    </source>
</evidence>
<organism evidence="6 7">
    <name type="scientific">Gracilibacillus dipsosauri</name>
    <dbReference type="NCBI Taxonomy" id="178340"/>
    <lineage>
        <taxon>Bacteria</taxon>
        <taxon>Bacillati</taxon>
        <taxon>Bacillota</taxon>
        <taxon>Bacilli</taxon>
        <taxon>Bacillales</taxon>
        <taxon>Bacillaceae</taxon>
        <taxon>Gracilibacillus</taxon>
    </lineage>
</organism>
<gene>
    <name evidence="6" type="ORF">DLJ74_00915</name>
</gene>
<evidence type="ECO:0000313" key="7">
    <source>
        <dbReference type="Proteomes" id="UP000245624"/>
    </source>
</evidence>
<dbReference type="PANTHER" id="PTHR30419:SF28">
    <property type="entry name" value="HTH-TYPE TRANSCRIPTIONAL REGULATOR BSDA"/>
    <property type="match status" value="1"/>
</dbReference>
<dbReference type="Pfam" id="PF00126">
    <property type="entry name" value="HTH_1"/>
    <property type="match status" value="1"/>
</dbReference>
<feature type="domain" description="HTH lysR-type" evidence="5">
    <location>
        <begin position="1"/>
        <end position="58"/>
    </location>
</feature>
<dbReference type="PANTHER" id="PTHR30419">
    <property type="entry name" value="HTH-TYPE TRANSCRIPTIONAL REGULATOR YBHD"/>
    <property type="match status" value="1"/>
</dbReference>
<keyword evidence="4" id="KW-0804">Transcription</keyword>
<protein>
    <submittedName>
        <fullName evidence="6">LysR family transcriptional regulator</fullName>
    </submittedName>
</protein>
<keyword evidence="7" id="KW-1185">Reference proteome</keyword>
<accession>A0A317L427</accession>
<sequence>MDLLQLKYFQKVAEIRHMTKASQELHITQPALSQTIAKLEKDIGVPLFNREGRQIRLNQYGEAFLKKVNIALNALEEGRREVDDLAGLQQGRVSLDTTFIPHFPNVINQFTEKYPDINFDISHASSQEEKENLLVNGEIDFCITCHPIDYKGYHNVPIQREDIVLVVPKTHRFASMTTLELSEAAKEPFISFKKKQPFRETVENLCLKAGFKPNIICETDDYQIINNLVASKLGISIVPKSLVEKSKLTTVVHIKNPISERIYYLSWKDDRYLSLAAQQFRELLIEHYTQLNVSNVED</sequence>
<dbReference type="OrthoDB" id="9803735at2"/>
<dbReference type="InterPro" id="IPR000847">
    <property type="entry name" value="LysR_HTH_N"/>
</dbReference>